<evidence type="ECO:0000256" key="1">
    <source>
        <dbReference type="ARBA" id="ARBA00005446"/>
    </source>
</evidence>
<dbReference type="AlphaFoldDB" id="A0A7D8V0R8"/>
<dbReference type="InterPro" id="IPR004589">
    <property type="entry name" value="DNA_helicase_ATP-dep_RecQ"/>
</dbReference>
<dbReference type="Pfam" id="PF00270">
    <property type="entry name" value="DEAD"/>
    <property type="match status" value="1"/>
</dbReference>
<dbReference type="PROSITE" id="PS51192">
    <property type="entry name" value="HELICASE_ATP_BIND_1"/>
    <property type="match status" value="1"/>
</dbReference>
<dbReference type="GO" id="GO:0000724">
    <property type="term" value="P:double-strand break repair via homologous recombination"/>
    <property type="evidence" value="ECO:0007669"/>
    <property type="project" value="TreeGrafter"/>
</dbReference>
<dbReference type="PANTHER" id="PTHR13710:SF152">
    <property type="entry name" value="ATP-DEPENDENT DNA HELICASE Q5"/>
    <property type="match status" value="1"/>
</dbReference>
<dbReference type="InterPro" id="IPR014001">
    <property type="entry name" value="Helicase_ATP-bd"/>
</dbReference>
<dbReference type="NCBIfam" id="TIGR00614">
    <property type="entry name" value="recQ_fam"/>
    <property type="match status" value="1"/>
</dbReference>
<name>A0A7D8V0R8_VANHU</name>
<dbReference type="GO" id="GO:0009378">
    <property type="term" value="F:four-way junction helicase activity"/>
    <property type="evidence" value="ECO:0007669"/>
    <property type="project" value="TreeGrafter"/>
</dbReference>
<evidence type="ECO:0000259" key="9">
    <source>
        <dbReference type="PROSITE" id="PS51194"/>
    </source>
</evidence>
<dbReference type="GO" id="GO:0043138">
    <property type="term" value="F:3'-5' DNA helicase activity"/>
    <property type="evidence" value="ECO:0007669"/>
    <property type="project" value="UniProtKB-EC"/>
</dbReference>
<dbReference type="OrthoDB" id="2587207at2759"/>
<keyword evidence="3 7" id="KW-0378">Hydrolase</keyword>
<gene>
    <name evidence="10" type="ORF">VHUM_01465</name>
</gene>
<comment type="caution">
    <text evidence="10">The sequence shown here is derived from an EMBL/GenBank/DDBJ whole genome shotgun (WGS) entry which is preliminary data.</text>
</comment>
<dbReference type="CDD" id="cd17920">
    <property type="entry name" value="DEXHc_RecQ"/>
    <property type="match status" value="1"/>
</dbReference>
<evidence type="ECO:0000256" key="3">
    <source>
        <dbReference type="ARBA" id="ARBA00022801"/>
    </source>
</evidence>
<accession>A0A7D8V0R8</accession>
<dbReference type="SUPFAM" id="SSF52540">
    <property type="entry name" value="P-loop containing nucleoside triphosphate hydrolases"/>
    <property type="match status" value="1"/>
</dbReference>
<dbReference type="Proteomes" id="UP000473826">
    <property type="component" value="Unassembled WGS sequence"/>
</dbReference>
<dbReference type="GO" id="GO:0016787">
    <property type="term" value="F:hydrolase activity"/>
    <property type="evidence" value="ECO:0007669"/>
    <property type="project" value="UniProtKB-KW"/>
</dbReference>
<feature type="domain" description="Helicase C-terminal" evidence="9">
    <location>
        <begin position="294"/>
        <end position="450"/>
    </location>
</feature>
<evidence type="ECO:0000259" key="8">
    <source>
        <dbReference type="PROSITE" id="PS51192"/>
    </source>
</evidence>
<dbReference type="Gene3D" id="3.40.50.300">
    <property type="entry name" value="P-loop containing nucleotide triphosphate hydrolases"/>
    <property type="match status" value="2"/>
</dbReference>
<comment type="similarity">
    <text evidence="1 7">Belongs to the helicase family. RecQ subfamily.</text>
</comment>
<reference evidence="10 11" key="1">
    <citation type="journal article" date="2019" name="PLoS Genet.">
        <title>Convergent evolution of linked mating-type loci in basidiomycete fungi.</title>
        <authorList>
            <person name="Sun S."/>
            <person name="Coelho M.A."/>
            <person name="Heitman J."/>
            <person name="Nowrousian M."/>
        </authorList>
    </citation>
    <scope>NUCLEOTIDE SEQUENCE [LARGE SCALE GENOMIC DNA]</scope>
    <source>
        <strain evidence="10 11">CBS 4282</strain>
    </source>
</reference>
<evidence type="ECO:0000313" key="10">
    <source>
        <dbReference type="EMBL" id="TXT13064.1"/>
    </source>
</evidence>
<dbReference type="GO" id="GO:0005524">
    <property type="term" value="F:ATP binding"/>
    <property type="evidence" value="ECO:0007669"/>
    <property type="project" value="UniProtKB-KW"/>
</dbReference>
<dbReference type="GO" id="GO:0005737">
    <property type="term" value="C:cytoplasm"/>
    <property type="evidence" value="ECO:0007669"/>
    <property type="project" value="TreeGrafter"/>
</dbReference>
<keyword evidence="11" id="KW-1185">Reference proteome</keyword>
<dbReference type="GO" id="GO:0005634">
    <property type="term" value="C:nucleus"/>
    <property type="evidence" value="ECO:0007669"/>
    <property type="project" value="UniProtKB-SubCell"/>
</dbReference>
<evidence type="ECO:0000256" key="5">
    <source>
        <dbReference type="ARBA" id="ARBA00022840"/>
    </source>
</evidence>
<sequence length="697" mass="77634">MEDDGEVSTLAVFPLPSATPVSSTYPCQTGTQYAKNNFKPRKFSRVPSSTESHAALKRTLQKYWGHGDFRGPQLEICSYALRGCDLLVVAPTGLGKSVCFQVPAVTIEYGITVVVSPLLALIRDQVSGLQHKGIEAYQLSEKTSPEDIKEIKRQLSMGHPRLRLLYVTPETLFSAKYQTHFDRAYQQRQIVRLVVDEAHVIDEWGSSFRPTYRRLGEFRQRYPEVPITALTASATSDVRKDLLTILNMPQTPEQGLAQWVEPFNRKNLFYEIRYYGGNNRFNQIAEDLSNFIRGFIPEAKAINNRHGVSMPCVSGLVYCRYKADCDDIAAFLNERGVSARPFYASLPMSKRDETLDDWKAGKVECIVATIAFGMGVDQAHVRYVVHYDMPKSFEGYYQETGRAGRDGHMSRCLLYYSREDASRLRGLIEKEAERAKKDVNDQPTADRNKLRMVNSFKALQKYAETIGVCRHINICRYFGEQLDQVTPEIKAKYCNGLCDVCANRAGVFQRAGNLTEDIEIASPIIAPMPLEAPVSSLSIGTARHNTLAAWHGPTAAPPTVRTPAISSSVITPSGQDAMEQLWMMDQPQSSFVAAADTPCPRPRRFGLGSVSANANAPNQALTPSRAQTIDQIADNGLSGAVAVYGAERSPGHAEKKRKERERLFKGVKPATPGGPLSFYNGEFLVWDHELMVQSQPP</sequence>
<comment type="subcellular location">
    <subcellularLocation>
        <location evidence="7">Nucleus</location>
    </subcellularLocation>
</comment>
<dbReference type="SMART" id="SM00487">
    <property type="entry name" value="DEXDc"/>
    <property type="match status" value="1"/>
</dbReference>
<keyword evidence="2 7" id="KW-0547">Nucleotide-binding</keyword>
<keyword evidence="5 7" id="KW-0067">ATP-binding</keyword>
<dbReference type="PANTHER" id="PTHR13710">
    <property type="entry name" value="DNA HELICASE RECQ FAMILY MEMBER"/>
    <property type="match status" value="1"/>
</dbReference>
<evidence type="ECO:0000313" key="11">
    <source>
        <dbReference type="Proteomes" id="UP000473826"/>
    </source>
</evidence>
<evidence type="ECO:0000256" key="2">
    <source>
        <dbReference type="ARBA" id="ARBA00022741"/>
    </source>
</evidence>
<dbReference type="GO" id="GO:0005694">
    <property type="term" value="C:chromosome"/>
    <property type="evidence" value="ECO:0007669"/>
    <property type="project" value="TreeGrafter"/>
</dbReference>
<keyword evidence="7" id="KW-0539">Nucleus</keyword>
<dbReference type="InterPro" id="IPR027417">
    <property type="entry name" value="P-loop_NTPase"/>
</dbReference>
<dbReference type="InterPro" id="IPR032284">
    <property type="entry name" value="RecQ_Zn-bd"/>
</dbReference>
<dbReference type="EMBL" id="QKWK01000003">
    <property type="protein sequence ID" value="TXT13064.1"/>
    <property type="molecule type" value="Genomic_DNA"/>
</dbReference>
<dbReference type="Pfam" id="PF00271">
    <property type="entry name" value="Helicase_C"/>
    <property type="match status" value="1"/>
</dbReference>
<organism evidence="10 11">
    <name type="scientific">Vanrija humicola</name>
    <name type="common">Yeast</name>
    <name type="synonym">Cryptococcus humicola</name>
    <dbReference type="NCBI Taxonomy" id="5417"/>
    <lineage>
        <taxon>Eukaryota</taxon>
        <taxon>Fungi</taxon>
        <taxon>Dikarya</taxon>
        <taxon>Basidiomycota</taxon>
        <taxon>Agaricomycotina</taxon>
        <taxon>Tremellomycetes</taxon>
        <taxon>Trichosporonales</taxon>
        <taxon>Trichosporonaceae</taxon>
        <taxon>Vanrija</taxon>
    </lineage>
</organism>
<proteinExistence type="inferred from homology"/>
<dbReference type="Pfam" id="PF16124">
    <property type="entry name" value="RecQ_Zn_bind"/>
    <property type="match status" value="1"/>
</dbReference>
<dbReference type="SMART" id="SM00490">
    <property type="entry name" value="HELICc"/>
    <property type="match status" value="1"/>
</dbReference>
<evidence type="ECO:0000256" key="4">
    <source>
        <dbReference type="ARBA" id="ARBA00022806"/>
    </source>
</evidence>
<feature type="domain" description="Helicase ATP-binding" evidence="8">
    <location>
        <begin position="77"/>
        <end position="252"/>
    </location>
</feature>
<evidence type="ECO:0000256" key="6">
    <source>
        <dbReference type="ARBA" id="ARBA00034617"/>
    </source>
</evidence>
<dbReference type="InterPro" id="IPR011545">
    <property type="entry name" value="DEAD/DEAH_box_helicase_dom"/>
</dbReference>
<dbReference type="InterPro" id="IPR001650">
    <property type="entry name" value="Helicase_C-like"/>
</dbReference>
<comment type="catalytic activity">
    <reaction evidence="7">
        <text>ATP + H2O = ADP + phosphate + H(+)</text>
        <dbReference type="Rhea" id="RHEA:13065"/>
        <dbReference type="ChEBI" id="CHEBI:15377"/>
        <dbReference type="ChEBI" id="CHEBI:15378"/>
        <dbReference type="ChEBI" id="CHEBI:30616"/>
        <dbReference type="ChEBI" id="CHEBI:43474"/>
        <dbReference type="ChEBI" id="CHEBI:456216"/>
    </reaction>
</comment>
<dbReference type="FunFam" id="3.40.50.300:FF:002146">
    <property type="entry name" value="ATP-dependent DNA helicase"/>
    <property type="match status" value="1"/>
</dbReference>
<comment type="catalytic activity">
    <reaction evidence="6 7">
        <text>Couples ATP hydrolysis with the unwinding of duplex DNA by translocating in the 3'-5' direction.</text>
        <dbReference type="EC" id="5.6.2.4"/>
    </reaction>
</comment>
<evidence type="ECO:0000256" key="7">
    <source>
        <dbReference type="RuleBase" id="RU364117"/>
    </source>
</evidence>
<protein>
    <recommendedName>
        <fullName evidence="7">ATP-dependent DNA helicase</fullName>
        <ecNumber evidence="7">5.6.2.4</ecNumber>
    </recommendedName>
</protein>
<dbReference type="PROSITE" id="PS51194">
    <property type="entry name" value="HELICASE_CTER"/>
    <property type="match status" value="1"/>
</dbReference>
<dbReference type="GO" id="GO:0003676">
    <property type="term" value="F:nucleic acid binding"/>
    <property type="evidence" value="ECO:0007669"/>
    <property type="project" value="InterPro"/>
</dbReference>
<keyword evidence="4 7" id="KW-0347">Helicase</keyword>
<dbReference type="EC" id="5.6.2.4" evidence="7"/>